<feature type="domain" description="Hemerythrin-like" evidence="2">
    <location>
        <begin position="4"/>
        <end position="118"/>
    </location>
</feature>
<evidence type="ECO:0000256" key="1">
    <source>
        <dbReference type="SAM" id="MobiDB-lite"/>
    </source>
</evidence>
<reference evidence="3 4" key="1">
    <citation type="journal article" date="2019" name="Int. J. Syst. Evol. Microbiol.">
        <title>The Global Catalogue of Microorganisms (GCM) 10K type strain sequencing project: providing services to taxonomists for standard genome sequencing and annotation.</title>
        <authorList>
            <consortium name="The Broad Institute Genomics Platform"/>
            <consortium name="The Broad Institute Genome Sequencing Center for Infectious Disease"/>
            <person name="Wu L."/>
            <person name="Ma J."/>
        </authorList>
    </citation>
    <scope>NUCLEOTIDE SEQUENCE [LARGE SCALE GENOMIC DNA]</scope>
    <source>
        <strain evidence="3 4">JCM 3146</strain>
    </source>
</reference>
<feature type="compositionally biased region" description="Basic and acidic residues" evidence="1">
    <location>
        <begin position="169"/>
        <end position="192"/>
    </location>
</feature>
<name>A0ABN0W1M1_9ACTN</name>
<dbReference type="InterPro" id="IPR012312">
    <property type="entry name" value="Hemerythrin-like"/>
</dbReference>
<proteinExistence type="predicted"/>
<evidence type="ECO:0000313" key="4">
    <source>
        <dbReference type="Proteomes" id="UP001501822"/>
    </source>
</evidence>
<evidence type="ECO:0000313" key="3">
    <source>
        <dbReference type="EMBL" id="GAA0322816.1"/>
    </source>
</evidence>
<dbReference type="RefSeq" id="WP_252799681.1">
    <property type="nucleotide sequence ID" value="NZ_BAAABM010000007.1"/>
</dbReference>
<feature type="region of interest" description="Disordered" evidence="1">
    <location>
        <begin position="133"/>
        <end position="192"/>
    </location>
</feature>
<dbReference type="EMBL" id="BAAABM010000007">
    <property type="protein sequence ID" value="GAA0322816.1"/>
    <property type="molecule type" value="Genomic_DNA"/>
</dbReference>
<feature type="compositionally biased region" description="Basic and acidic residues" evidence="1">
    <location>
        <begin position="133"/>
        <end position="142"/>
    </location>
</feature>
<dbReference type="Pfam" id="PF01814">
    <property type="entry name" value="Hemerythrin"/>
    <property type="match status" value="1"/>
</dbReference>
<dbReference type="PANTHER" id="PTHR35585:SF1">
    <property type="entry name" value="HHE DOMAIN PROTEIN (AFU_ORTHOLOGUE AFUA_4G00730)"/>
    <property type="match status" value="1"/>
</dbReference>
<sequence>MADVVELIMQDHRTLEKLFDELQQDTARRPELLEKVAALLTAHSRAEEERVYPAVAKEAGERDEAHHGTEEHHEAEEMLEELRGMSPKGKEFEAKLKEFVDAVKHHVEEEESDILPALRDAVSAERLKELGTAFAERRREELTGSGGNGSTSGSEERTKDELYEEAQELDVHGRSTMNKDELAEAVDHQRSS</sequence>
<organism evidence="3 4">
    <name type="scientific">Actinoallomurus spadix</name>
    <dbReference type="NCBI Taxonomy" id="79912"/>
    <lineage>
        <taxon>Bacteria</taxon>
        <taxon>Bacillati</taxon>
        <taxon>Actinomycetota</taxon>
        <taxon>Actinomycetes</taxon>
        <taxon>Streptosporangiales</taxon>
        <taxon>Thermomonosporaceae</taxon>
        <taxon>Actinoallomurus</taxon>
    </lineage>
</organism>
<keyword evidence="4" id="KW-1185">Reference proteome</keyword>
<accession>A0ABN0W1M1</accession>
<gene>
    <name evidence="3" type="ORF">GCM10010151_10780</name>
</gene>
<evidence type="ECO:0000259" key="2">
    <source>
        <dbReference type="Pfam" id="PF01814"/>
    </source>
</evidence>
<comment type="caution">
    <text evidence="3">The sequence shown here is derived from an EMBL/GenBank/DDBJ whole genome shotgun (WGS) entry which is preliminary data.</text>
</comment>
<dbReference type="Gene3D" id="1.20.120.520">
    <property type="entry name" value="nmb1532 protein domain like"/>
    <property type="match status" value="1"/>
</dbReference>
<protein>
    <recommendedName>
        <fullName evidence="2">Hemerythrin-like domain-containing protein</fullName>
    </recommendedName>
</protein>
<dbReference type="PANTHER" id="PTHR35585">
    <property type="entry name" value="HHE DOMAIN PROTEIN (AFU_ORTHOLOGUE AFUA_4G00730)"/>
    <property type="match status" value="1"/>
</dbReference>
<dbReference type="Proteomes" id="UP001501822">
    <property type="component" value="Unassembled WGS sequence"/>
</dbReference>